<accession>A0A7S3JH73</accession>
<name>A0A7S3JH73_9SPIT</name>
<gene>
    <name evidence="3" type="ORF">EHAR0213_LOCUS12141</name>
</gene>
<feature type="region of interest" description="Disordered" evidence="2">
    <location>
        <begin position="25"/>
        <end position="99"/>
    </location>
</feature>
<dbReference type="Gene3D" id="1.25.40.10">
    <property type="entry name" value="Tetratricopeptide repeat domain"/>
    <property type="match status" value="1"/>
</dbReference>
<feature type="coiled-coil region" evidence="1">
    <location>
        <begin position="263"/>
        <end position="290"/>
    </location>
</feature>
<organism evidence="3">
    <name type="scientific">Euplotes harpa</name>
    <dbReference type="NCBI Taxonomy" id="151035"/>
    <lineage>
        <taxon>Eukaryota</taxon>
        <taxon>Sar</taxon>
        <taxon>Alveolata</taxon>
        <taxon>Ciliophora</taxon>
        <taxon>Intramacronucleata</taxon>
        <taxon>Spirotrichea</taxon>
        <taxon>Hypotrichia</taxon>
        <taxon>Euplotida</taxon>
        <taxon>Euplotidae</taxon>
        <taxon>Euplotes</taxon>
    </lineage>
</organism>
<protein>
    <recommendedName>
        <fullName evidence="4">Tetratricopeptide repeat protein</fullName>
    </recommendedName>
</protein>
<dbReference type="InterPro" id="IPR011990">
    <property type="entry name" value="TPR-like_helical_dom_sf"/>
</dbReference>
<sequence length="302" mass="34939">MIDIQEEVVEINAEPAQEAVVCEEVKFEQEPEEINNAGESAGEKEESKDHKDAHNDVPHVEQYNIEEKEIIEDHFGKEPEESKDLPQDKHHEVQEDTQVQPNENVEEINVDELPVIEDENKLNNELLGLIEQAEMLKMEGTDIFKASKDPSDEQLQNAREKYLESADILIARSSDFYENEGVKELFVDTNKSTLMNAAMMSIKLRDYDQAINELCKAKTFFEKNDNLDKYNYRMAVCLNSLGRHKEASEFLKDLKNSKDPQVKAEYAKAYNALKEEIKSSEAEREVYAKMFNPDKRKEEEQK</sequence>
<dbReference type="SUPFAM" id="SSF48452">
    <property type="entry name" value="TPR-like"/>
    <property type="match status" value="1"/>
</dbReference>
<evidence type="ECO:0000256" key="2">
    <source>
        <dbReference type="SAM" id="MobiDB-lite"/>
    </source>
</evidence>
<dbReference type="AlphaFoldDB" id="A0A7S3JH73"/>
<feature type="compositionally biased region" description="Basic and acidic residues" evidence="2">
    <location>
        <begin position="41"/>
        <end position="94"/>
    </location>
</feature>
<evidence type="ECO:0000313" key="3">
    <source>
        <dbReference type="EMBL" id="CAE0353225.1"/>
    </source>
</evidence>
<evidence type="ECO:0000256" key="1">
    <source>
        <dbReference type="SAM" id="Coils"/>
    </source>
</evidence>
<keyword evidence="1" id="KW-0175">Coiled coil</keyword>
<dbReference type="EMBL" id="HBII01029137">
    <property type="protein sequence ID" value="CAE0353225.1"/>
    <property type="molecule type" value="Transcribed_RNA"/>
</dbReference>
<evidence type="ECO:0008006" key="4">
    <source>
        <dbReference type="Google" id="ProtNLM"/>
    </source>
</evidence>
<proteinExistence type="predicted"/>
<reference evidence="3" key="1">
    <citation type="submission" date="2021-01" db="EMBL/GenBank/DDBJ databases">
        <authorList>
            <person name="Corre E."/>
            <person name="Pelletier E."/>
            <person name="Niang G."/>
            <person name="Scheremetjew M."/>
            <person name="Finn R."/>
            <person name="Kale V."/>
            <person name="Holt S."/>
            <person name="Cochrane G."/>
            <person name="Meng A."/>
            <person name="Brown T."/>
            <person name="Cohen L."/>
        </authorList>
    </citation>
    <scope>NUCLEOTIDE SEQUENCE</scope>
    <source>
        <strain evidence="3">FSP1.4</strain>
    </source>
</reference>